<name>A0A084B5S9_STACB</name>
<dbReference type="Proteomes" id="UP000028045">
    <property type="component" value="Unassembled WGS sequence"/>
</dbReference>
<reference evidence="4 5" key="1">
    <citation type="journal article" date="2014" name="BMC Genomics">
        <title>Comparative genome sequencing reveals chemotype-specific gene clusters in the toxigenic black mold Stachybotrys.</title>
        <authorList>
            <person name="Semeiks J."/>
            <person name="Borek D."/>
            <person name="Otwinowski Z."/>
            <person name="Grishin N.V."/>
        </authorList>
    </citation>
    <scope>NUCLEOTIDE SEQUENCE [LARGE SCALE GENOMIC DNA]</scope>
    <source>
        <strain evidence="5">CBS 109288 / IBT 7711</strain>
    </source>
</reference>
<dbReference type="Pfam" id="PF13649">
    <property type="entry name" value="Methyltransf_25"/>
    <property type="match status" value="1"/>
</dbReference>
<dbReference type="HOGENOM" id="CLU_013481_0_0_1"/>
<dbReference type="InterPro" id="IPR041698">
    <property type="entry name" value="Methyltransf_25"/>
</dbReference>
<comment type="similarity">
    <text evidence="1">Belongs to the methyltransferase superfamily. LaeA methyltransferase family.</text>
</comment>
<evidence type="ECO:0000259" key="3">
    <source>
        <dbReference type="Pfam" id="PF13649"/>
    </source>
</evidence>
<dbReference type="EMBL" id="KL647988">
    <property type="protein sequence ID" value="KEY72908.1"/>
    <property type="molecule type" value="Genomic_DNA"/>
</dbReference>
<dbReference type="PANTHER" id="PTHR43591:SF50">
    <property type="entry name" value="METHYLTRANSFERASE DOMAIN-CONTAINING PROTEIN-RELATED"/>
    <property type="match status" value="1"/>
</dbReference>
<dbReference type="AlphaFoldDB" id="A0A084B5S9"/>
<evidence type="ECO:0000256" key="1">
    <source>
        <dbReference type="ARBA" id="ARBA00038158"/>
    </source>
</evidence>
<feature type="region of interest" description="Disordered" evidence="2">
    <location>
        <begin position="10"/>
        <end position="155"/>
    </location>
</feature>
<keyword evidence="5" id="KW-1185">Reference proteome</keyword>
<feature type="compositionally biased region" description="Low complexity" evidence="2">
    <location>
        <begin position="55"/>
        <end position="75"/>
    </location>
</feature>
<evidence type="ECO:0000256" key="2">
    <source>
        <dbReference type="SAM" id="MobiDB-lite"/>
    </source>
</evidence>
<dbReference type="InterPro" id="IPR029063">
    <property type="entry name" value="SAM-dependent_MTases_sf"/>
</dbReference>
<accession>A0A084B5S9</accession>
<dbReference type="Gene3D" id="3.40.50.150">
    <property type="entry name" value="Vaccinia Virus protein VP39"/>
    <property type="match status" value="1"/>
</dbReference>
<dbReference type="SUPFAM" id="SSF53335">
    <property type="entry name" value="S-adenosyl-L-methionine-dependent methyltransferases"/>
    <property type="match status" value="1"/>
</dbReference>
<gene>
    <name evidence="4" type="ORF">S7711_06738</name>
</gene>
<dbReference type="PANTHER" id="PTHR43591">
    <property type="entry name" value="METHYLTRANSFERASE"/>
    <property type="match status" value="1"/>
</dbReference>
<evidence type="ECO:0000313" key="4">
    <source>
        <dbReference type="EMBL" id="KEY72908.1"/>
    </source>
</evidence>
<sequence length="600" mass="65990">MSEFSAFMYVASAPLFPVRNPTATEDSQRRHQRSGSSSRPKTSRSHHPFRHARTSSASQSSRSRQEPSSSPSSASGHHPAVGDPSDASTRLDLQQHEHPPGSHDGTPASLRGSAADEKPHASSRVSSHAAPTTPLLLPLNQRASDRKYRSRGGVEVPTLAENAVLNTTPHHDQESSKFSLTSRHMNASFARSESISSASAATSLSTRTMTTDPSATGEKDNSKPFVQRNGRTYFNDPTLSYPLPIDLTELHRQCLRTLLLIQVFGAPVCSPALIKKPPQRVLEVGCGSGFWSMMCHRYFKGRGHSGISFTGIDIAPLAPGSANMPSDGVKPDRDMKWTFVQHDLRQRPWPLPSEEYDLVMVKDMSLATPNMQYQAFVDEYLRLLRPGGTLEIWESDQTIRMLRPHVPGSSSNDDSEEQEVASSLGAYVMTPNTSLSAPLNTFLVEYNHWLSRALESRELSAVPCTIIGPMLLQESEELTEVRSRRLAIPLSEVRWEREGVGGVVTKDGKSYVEMKGKAPHQKVEKKSLTSGQAALRKTALLTVVQQAQALEPILREVSGKSIDEWDVWVGKMMGDLMSESGTSWGECLEVGAWWARKTGA</sequence>
<proteinExistence type="inferred from homology"/>
<feature type="domain" description="Methyltransferase" evidence="3">
    <location>
        <begin position="281"/>
        <end position="388"/>
    </location>
</feature>
<feature type="compositionally biased region" description="Low complexity" evidence="2">
    <location>
        <begin position="191"/>
        <end position="211"/>
    </location>
</feature>
<feature type="compositionally biased region" description="Basic residues" evidence="2">
    <location>
        <begin position="41"/>
        <end position="53"/>
    </location>
</feature>
<organism evidence="4 5">
    <name type="scientific">Stachybotrys chartarum (strain CBS 109288 / IBT 7711)</name>
    <name type="common">Toxic black mold</name>
    <name type="synonym">Stilbospora chartarum</name>
    <dbReference type="NCBI Taxonomy" id="1280523"/>
    <lineage>
        <taxon>Eukaryota</taxon>
        <taxon>Fungi</taxon>
        <taxon>Dikarya</taxon>
        <taxon>Ascomycota</taxon>
        <taxon>Pezizomycotina</taxon>
        <taxon>Sordariomycetes</taxon>
        <taxon>Hypocreomycetidae</taxon>
        <taxon>Hypocreales</taxon>
        <taxon>Stachybotryaceae</taxon>
        <taxon>Stachybotrys</taxon>
    </lineage>
</organism>
<evidence type="ECO:0000313" key="5">
    <source>
        <dbReference type="Proteomes" id="UP000028045"/>
    </source>
</evidence>
<feature type="region of interest" description="Disordered" evidence="2">
    <location>
        <begin position="191"/>
        <end position="229"/>
    </location>
</feature>
<dbReference type="OrthoDB" id="2013972at2759"/>
<protein>
    <recommendedName>
        <fullName evidence="3">Methyltransferase domain-containing protein</fullName>
    </recommendedName>
</protein>
<dbReference type="CDD" id="cd02440">
    <property type="entry name" value="AdoMet_MTases"/>
    <property type="match status" value="1"/>
</dbReference>